<dbReference type="EMBL" id="GCHU01024870">
    <property type="protein sequence ID" value="JAG85731.1"/>
    <property type="molecule type" value="Transcribed_RNA"/>
</dbReference>
<comment type="catalytic activity">
    <reaction evidence="1">
        <text>Thiol-dependent hydrolysis of ester, thioester, amide, peptide and isopeptide bonds formed by the C-terminal Gly of ubiquitin (a 76-residue protein attached to proteins as an intracellular targeting signal).</text>
        <dbReference type="EC" id="3.4.19.12"/>
    </reaction>
</comment>
<accession>A0A0C9RH08</accession>
<dbReference type="PANTHER" id="PTHR12419:SF111">
    <property type="entry name" value="OVARIAN TUMOR DOMAIN-CONTAINING DEUBIQUITINATING ENZYME 9"/>
    <property type="match status" value="1"/>
</dbReference>
<proteinExistence type="inferred from homology"/>
<evidence type="ECO:0000256" key="5">
    <source>
        <dbReference type="ARBA" id="ARBA00022801"/>
    </source>
</evidence>
<dbReference type="SUPFAM" id="SSF54001">
    <property type="entry name" value="Cysteine proteinases"/>
    <property type="match status" value="1"/>
</dbReference>
<keyword evidence="5" id="KW-0378">Hydrolase</keyword>
<dbReference type="GO" id="GO:0004843">
    <property type="term" value="F:cysteine-type deubiquitinase activity"/>
    <property type="evidence" value="ECO:0007669"/>
    <property type="project" value="UniProtKB-EC"/>
</dbReference>
<organism evidence="8">
    <name type="scientific">Wollemia nobilis</name>
    <dbReference type="NCBI Taxonomy" id="56998"/>
    <lineage>
        <taxon>Eukaryota</taxon>
        <taxon>Viridiplantae</taxon>
        <taxon>Streptophyta</taxon>
        <taxon>Embryophyta</taxon>
        <taxon>Tracheophyta</taxon>
        <taxon>Spermatophyta</taxon>
        <taxon>Pinopsida</taxon>
        <taxon>Pinidae</taxon>
        <taxon>Conifers II</taxon>
        <taxon>Araucariales</taxon>
        <taxon>Araucariaceae</taxon>
        <taxon>Wollemia</taxon>
    </lineage>
</organism>
<dbReference type="CDD" id="cd22751">
    <property type="entry name" value="OTU_plant_OTU9-like"/>
    <property type="match status" value="1"/>
</dbReference>
<evidence type="ECO:0000256" key="3">
    <source>
        <dbReference type="ARBA" id="ARBA00012759"/>
    </source>
</evidence>
<dbReference type="EC" id="3.4.19.12" evidence="3"/>
<evidence type="ECO:0000259" key="7">
    <source>
        <dbReference type="PROSITE" id="PS50802"/>
    </source>
</evidence>
<protein>
    <recommendedName>
        <fullName evidence="3">ubiquitinyl hydrolase 1</fullName>
        <ecNumber evidence="3">3.4.19.12</ecNumber>
    </recommendedName>
</protein>
<feature type="domain" description="OTU" evidence="7">
    <location>
        <begin position="200"/>
        <end position="324"/>
    </location>
</feature>
<dbReference type="InterPro" id="IPR003323">
    <property type="entry name" value="OTU_dom"/>
</dbReference>
<feature type="compositionally biased region" description="Basic and acidic residues" evidence="6">
    <location>
        <begin position="114"/>
        <end position="124"/>
    </location>
</feature>
<sequence length="346" mass="39585">MVTCEPDPDVVRWGLHLLDGDSFSNTGYCIYPTQLNDATLYEGFYTKESQLQTEPSNVENDEIIAHALQEEFSHLAAAEASGDLQPPEDQASILAQDWLGPSQRISGEGAWHIEEQEESTHEQEGCQFSSPERSQDDSEYACPSPDFPDEFSALDDEVGRRLTNLNSVPHVPRINGDIPTVDEATSDHQRLLDRLDLYDLSELKIPGDGNCQFRALSDQFYRSPEHHKFVRQQIVNQLKSHPDMYEGYVPMPYDEYLEKIAKSGEWGDHVTLQAAADCYGVKICVVTSFKDTCFIEIQPRVQRSQRVIFLSFWAEVHYNSIYPQDDLPNSCEMKRKKRWWPFGSKH</sequence>
<feature type="region of interest" description="Disordered" evidence="6">
    <location>
        <begin position="114"/>
        <end position="148"/>
    </location>
</feature>
<dbReference type="AlphaFoldDB" id="A0A0C9RH08"/>
<dbReference type="Pfam" id="PF02338">
    <property type="entry name" value="OTU"/>
    <property type="match status" value="1"/>
</dbReference>
<dbReference type="PANTHER" id="PTHR12419">
    <property type="entry name" value="OTU DOMAIN CONTAINING PROTEIN"/>
    <property type="match status" value="1"/>
</dbReference>
<comment type="similarity">
    <text evidence="2">Belongs to the peptidase C85 family.</text>
</comment>
<dbReference type="Gene3D" id="3.90.70.80">
    <property type="match status" value="1"/>
</dbReference>
<keyword evidence="4" id="KW-0833">Ubl conjugation pathway</keyword>
<dbReference type="PROSITE" id="PS50802">
    <property type="entry name" value="OTU"/>
    <property type="match status" value="1"/>
</dbReference>
<dbReference type="GO" id="GO:0016579">
    <property type="term" value="P:protein deubiquitination"/>
    <property type="evidence" value="ECO:0007669"/>
    <property type="project" value="TreeGrafter"/>
</dbReference>
<dbReference type="InterPro" id="IPR038765">
    <property type="entry name" value="Papain-like_cys_pep_sf"/>
</dbReference>
<evidence type="ECO:0000313" key="8">
    <source>
        <dbReference type="EMBL" id="JAG85731.1"/>
    </source>
</evidence>
<name>A0A0C9RH08_9CONI</name>
<dbReference type="FunFam" id="3.90.70.80:FF:000001">
    <property type="entry name" value="OTU domain-containing protein"/>
    <property type="match status" value="1"/>
</dbReference>
<evidence type="ECO:0000256" key="6">
    <source>
        <dbReference type="SAM" id="MobiDB-lite"/>
    </source>
</evidence>
<reference evidence="8" key="1">
    <citation type="submission" date="2015-02" db="EMBL/GenBank/DDBJ databases">
        <title>A transcriptome of Wollemia nobilis - a relic of Gondwana.</title>
        <authorList>
            <person name="Chia J.Y."/>
            <person name="Leong Y.S."/>
            <person name="Abdul Karim S."/>
            <person name="Wan Azmi N."/>
            <person name="Hercus R."/>
            <person name="Croft L."/>
        </authorList>
    </citation>
    <scope>NUCLEOTIDE SEQUENCE</scope>
    <source>
        <strain evidence="8">MaeBrown</strain>
        <tissue evidence="8">Leaf</tissue>
    </source>
</reference>
<evidence type="ECO:0000256" key="1">
    <source>
        <dbReference type="ARBA" id="ARBA00000707"/>
    </source>
</evidence>
<dbReference type="InterPro" id="IPR050704">
    <property type="entry name" value="Peptidase_C85-like"/>
</dbReference>
<evidence type="ECO:0000256" key="2">
    <source>
        <dbReference type="ARBA" id="ARBA00010407"/>
    </source>
</evidence>
<evidence type="ECO:0000256" key="4">
    <source>
        <dbReference type="ARBA" id="ARBA00022786"/>
    </source>
</evidence>